<feature type="region of interest" description="Disordered" evidence="1">
    <location>
        <begin position="1"/>
        <end position="20"/>
    </location>
</feature>
<dbReference type="Gene3D" id="3.30.110.40">
    <property type="entry name" value="TusA-like domain"/>
    <property type="match status" value="1"/>
</dbReference>
<dbReference type="SUPFAM" id="SSF64307">
    <property type="entry name" value="SirA-like"/>
    <property type="match status" value="1"/>
</dbReference>
<proteinExistence type="predicted"/>
<gene>
    <name evidence="2" type="ORF">SAMN05216481_101181</name>
</gene>
<keyword evidence="3" id="KW-1185">Reference proteome</keyword>
<name>A0A1H8Z102_9ACTN</name>
<dbReference type="InterPro" id="IPR012348">
    <property type="entry name" value="RNR-like"/>
</dbReference>
<dbReference type="Proteomes" id="UP000199055">
    <property type="component" value="Unassembled WGS sequence"/>
</dbReference>
<accession>A0A1H8Z102</accession>
<dbReference type="Gene3D" id="1.10.620.20">
    <property type="entry name" value="Ribonucleotide Reductase, subunit A"/>
    <property type="match status" value="2"/>
</dbReference>
<evidence type="ECO:0008006" key="4">
    <source>
        <dbReference type="Google" id="ProtNLM"/>
    </source>
</evidence>
<dbReference type="AlphaFoldDB" id="A0A1H8Z102"/>
<evidence type="ECO:0000313" key="3">
    <source>
        <dbReference type="Proteomes" id="UP000199055"/>
    </source>
</evidence>
<dbReference type="STRING" id="403935.SAMN05216481_101181"/>
<protein>
    <recommendedName>
        <fullName evidence="4">Ferritin-like domain-containing protein</fullName>
    </recommendedName>
</protein>
<sequence>MTATGSATGSGPGTGPGPRTLRLGTLGFDRGAHLLVRRALLDLRPGQELAVAGDDPALPVHLRAWCRAHGHELRLPDPGGGPGGQEADGVRARIVRGRADLDRWSDAERAGGPGPGGLVARPSPAWGLAARGALVESGGPAGPFDLADRDHVWADVTPHLYARAAAEQWDPGRAVDWEAPFTLPGEVERAVVQVMTYLVENEQAALVVPARLLARIHPHFREVLQLLAVQAADEARHMEVFTRRALLRGGEMGTSSAGGRESLDTLLTEPDFSLASFLLSVLGEGSFLSLLAFLERHAPDPVTRRITALARRDEARHVAFGVAHLHQRGTVDPALRGRLRAAVERRHDALTDTSGLNADVFDSLVVLAAGEWNPEAIGRGHDAVLALQSEMDEGRQRRLVHLGFPADEAAELSALHTRNLM</sequence>
<dbReference type="InterPro" id="IPR036868">
    <property type="entry name" value="TusA-like_sf"/>
</dbReference>
<dbReference type="RefSeq" id="WP_245769769.1">
    <property type="nucleotide sequence ID" value="NZ_FOET01000001.1"/>
</dbReference>
<dbReference type="CDD" id="cd00657">
    <property type="entry name" value="Ferritin_like"/>
    <property type="match status" value="1"/>
</dbReference>
<dbReference type="EMBL" id="FOET01000001">
    <property type="protein sequence ID" value="SEP57308.1"/>
    <property type="molecule type" value="Genomic_DNA"/>
</dbReference>
<evidence type="ECO:0000256" key="1">
    <source>
        <dbReference type="SAM" id="MobiDB-lite"/>
    </source>
</evidence>
<reference evidence="3" key="1">
    <citation type="submission" date="2016-10" db="EMBL/GenBank/DDBJ databases">
        <authorList>
            <person name="Varghese N."/>
            <person name="Submissions S."/>
        </authorList>
    </citation>
    <scope>NUCLEOTIDE SEQUENCE [LARGE SCALE GENOMIC DNA]</scope>
    <source>
        <strain evidence="3">CGMCC 4.3519</strain>
    </source>
</reference>
<dbReference type="InterPro" id="IPR009078">
    <property type="entry name" value="Ferritin-like_SF"/>
</dbReference>
<evidence type="ECO:0000313" key="2">
    <source>
        <dbReference type="EMBL" id="SEP57308.1"/>
    </source>
</evidence>
<organism evidence="2 3">
    <name type="scientific">Streptomyces radiopugnans</name>
    <dbReference type="NCBI Taxonomy" id="403935"/>
    <lineage>
        <taxon>Bacteria</taxon>
        <taxon>Bacillati</taxon>
        <taxon>Actinomycetota</taxon>
        <taxon>Actinomycetes</taxon>
        <taxon>Kitasatosporales</taxon>
        <taxon>Streptomycetaceae</taxon>
        <taxon>Streptomyces</taxon>
    </lineage>
</organism>
<dbReference type="GO" id="GO:0016491">
    <property type="term" value="F:oxidoreductase activity"/>
    <property type="evidence" value="ECO:0007669"/>
    <property type="project" value="InterPro"/>
</dbReference>
<dbReference type="SUPFAM" id="SSF47240">
    <property type="entry name" value="Ferritin-like"/>
    <property type="match status" value="1"/>
</dbReference>